<proteinExistence type="predicted"/>
<feature type="compositionally biased region" description="Basic and acidic residues" evidence="2">
    <location>
        <begin position="201"/>
        <end position="212"/>
    </location>
</feature>
<evidence type="ECO:0000256" key="1">
    <source>
        <dbReference type="ARBA" id="ARBA00022679"/>
    </source>
</evidence>
<dbReference type="RefSeq" id="WP_244686057.1">
    <property type="nucleotide sequence ID" value="NZ_CP095043.1"/>
</dbReference>
<name>A0ABY4FVU6_9MICO</name>
<feature type="domain" description="MobA-like NTP transferase" evidence="3">
    <location>
        <begin position="25"/>
        <end position="170"/>
    </location>
</feature>
<reference evidence="4 5" key="1">
    <citation type="submission" date="2022-04" db="EMBL/GenBank/DDBJ databases">
        <title>Leucobacter sp. isolated from rhizosphere of onion.</title>
        <authorList>
            <person name="Won M."/>
            <person name="Lee C.-M."/>
            <person name="Woen H.-Y."/>
            <person name="Kwon S.-W."/>
        </authorList>
    </citation>
    <scope>NUCLEOTIDE SEQUENCE [LARGE SCALE GENOMIC DNA]</scope>
    <source>
        <strain evidence="4 5">H25R-14</strain>
    </source>
</reference>
<feature type="compositionally biased region" description="Basic and acidic residues" evidence="2">
    <location>
        <begin position="234"/>
        <end position="252"/>
    </location>
</feature>
<evidence type="ECO:0000256" key="2">
    <source>
        <dbReference type="SAM" id="MobiDB-lite"/>
    </source>
</evidence>
<feature type="region of interest" description="Disordered" evidence="2">
    <location>
        <begin position="189"/>
        <end position="252"/>
    </location>
</feature>
<dbReference type="EMBL" id="CP095043">
    <property type="protein sequence ID" value="UOQ60431.1"/>
    <property type="molecule type" value="Genomic_DNA"/>
</dbReference>
<protein>
    <submittedName>
        <fullName evidence="4">NTP transferase domain-containing protein</fullName>
    </submittedName>
</protein>
<dbReference type="InterPro" id="IPR029044">
    <property type="entry name" value="Nucleotide-diphossugar_trans"/>
</dbReference>
<keyword evidence="1 4" id="KW-0808">Transferase</keyword>
<dbReference type="Gene3D" id="3.90.550.10">
    <property type="entry name" value="Spore Coat Polysaccharide Biosynthesis Protein SpsA, Chain A"/>
    <property type="match status" value="1"/>
</dbReference>
<dbReference type="Proteomes" id="UP000831775">
    <property type="component" value="Chromosome"/>
</dbReference>
<gene>
    <name evidence="4" type="ORF">MUN76_00120</name>
</gene>
<organism evidence="4 5">
    <name type="scientific">Leucobacter rhizosphaerae</name>
    <dbReference type="NCBI Taxonomy" id="2932245"/>
    <lineage>
        <taxon>Bacteria</taxon>
        <taxon>Bacillati</taxon>
        <taxon>Actinomycetota</taxon>
        <taxon>Actinomycetes</taxon>
        <taxon>Micrococcales</taxon>
        <taxon>Microbacteriaceae</taxon>
        <taxon>Leucobacter</taxon>
    </lineage>
</organism>
<evidence type="ECO:0000313" key="4">
    <source>
        <dbReference type="EMBL" id="UOQ60431.1"/>
    </source>
</evidence>
<accession>A0ABY4FVU6</accession>
<evidence type="ECO:0000259" key="3">
    <source>
        <dbReference type="Pfam" id="PF12804"/>
    </source>
</evidence>
<sequence>MSEVAAALGASGAPAAPGGSGAFDAVVLAGGRGRRLGGVDKAGLRIHGERLVDRAVGAARDAGARRLIVVGPESTRSPRTIVVREDPPFTGPLAALAAALPQVDADLLLLLSCDLVRPARVCELLRAQRPGPGLDGTVLRDADGRAQWLAGLYRVTALREGILGLDGATDHAPLRAILDPNRLAWIDAPPDTTADIDAPEDLARARRDESGPRRGAGAGADHGTDADPDTELTTDPHPDSDTESHPTDQEAP</sequence>
<dbReference type="InterPro" id="IPR025877">
    <property type="entry name" value="MobA-like_NTP_Trfase"/>
</dbReference>
<dbReference type="SUPFAM" id="SSF53448">
    <property type="entry name" value="Nucleotide-diphospho-sugar transferases"/>
    <property type="match status" value="1"/>
</dbReference>
<dbReference type="PANTHER" id="PTHR19136">
    <property type="entry name" value="MOLYBDENUM COFACTOR GUANYLYLTRANSFERASE"/>
    <property type="match status" value="1"/>
</dbReference>
<dbReference type="PANTHER" id="PTHR19136:SF81">
    <property type="entry name" value="MOLYBDENUM COFACTOR GUANYLYLTRANSFERASE"/>
    <property type="match status" value="1"/>
</dbReference>
<evidence type="ECO:0000313" key="5">
    <source>
        <dbReference type="Proteomes" id="UP000831775"/>
    </source>
</evidence>
<dbReference type="Pfam" id="PF12804">
    <property type="entry name" value="NTP_transf_3"/>
    <property type="match status" value="1"/>
</dbReference>
<dbReference type="GO" id="GO:0016740">
    <property type="term" value="F:transferase activity"/>
    <property type="evidence" value="ECO:0007669"/>
    <property type="project" value="UniProtKB-KW"/>
</dbReference>
<keyword evidence="5" id="KW-1185">Reference proteome</keyword>